<gene>
    <name evidence="1" type="ORF">AVDCRST_MAG74-3377</name>
</gene>
<reference evidence="1" key="1">
    <citation type="submission" date="2020-02" db="EMBL/GenBank/DDBJ databases">
        <authorList>
            <person name="Meier V. D."/>
        </authorList>
    </citation>
    <scope>NUCLEOTIDE SEQUENCE</scope>
    <source>
        <strain evidence="1">AVDCRST_MAG74</strain>
    </source>
</reference>
<dbReference type="EMBL" id="CADCUR010000288">
    <property type="protein sequence ID" value="CAA9426499.1"/>
    <property type="molecule type" value="Genomic_DNA"/>
</dbReference>
<protein>
    <submittedName>
        <fullName evidence="1">Uncharacterized protein</fullName>
    </submittedName>
</protein>
<sequence length="84" mass="9214">MPEVAFCQTISFNADTFEYETVNHENGNATMIKFEIDYTRYSPGDVVVVLSADDVVFHGIIGKIEDGCAYAYDPKGSLLAATVQ</sequence>
<organism evidence="1">
    <name type="scientific">uncultured Pyrinomonadaceae bacterium</name>
    <dbReference type="NCBI Taxonomy" id="2283094"/>
    <lineage>
        <taxon>Bacteria</taxon>
        <taxon>Pseudomonadati</taxon>
        <taxon>Acidobacteriota</taxon>
        <taxon>Blastocatellia</taxon>
        <taxon>Blastocatellales</taxon>
        <taxon>Pyrinomonadaceae</taxon>
        <taxon>environmental samples</taxon>
    </lineage>
</organism>
<proteinExistence type="predicted"/>
<name>A0A6J4PWK3_9BACT</name>
<dbReference type="AlphaFoldDB" id="A0A6J4PWK3"/>
<evidence type="ECO:0000313" key="1">
    <source>
        <dbReference type="EMBL" id="CAA9426499.1"/>
    </source>
</evidence>
<accession>A0A6J4PWK3</accession>